<dbReference type="EMBL" id="CP046522">
    <property type="protein sequence ID" value="QGU94998.1"/>
    <property type="molecule type" value="Genomic_DNA"/>
</dbReference>
<feature type="transmembrane region" description="Helical" evidence="2">
    <location>
        <begin position="29"/>
        <end position="53"/>
    </location>
</feature>
<protein>
    <submittedName>
        <fullName evidence="4">Sugar transferase</fullName>
    </submittedName>
</protein>
<organism evidence="4 5">
    <name type="scientific">Clostridium bovifaecis</name>
    <dbReference type="NCBI Taxonomy" id="2184719"/>
    <lineage>
        <taxon>Bacteria</taxon>
        <taxon>Bacillati</taxon>
        <taxon>Bacillota</taxon>
        <taxon>Clostridia</taxon>
        <taxon>Eubacteriales</taxon>
        <taxon>Clostridiaceae</taxon>
        <taxon>Clostridium</taxon>
    </lineage>
</organism>
<name>A0A6I6F3P7_9CLOT</name>
<proteinExistence type="inferred from homology"/>
<keyword evidence="4" id="KW-0808">Transferase</keyword>
<sequence length="220" mass="25243">MIFVDAKAIKIDVDKDIKKKKIHFIIKRLMDIVLSLIGITILIPFYIGIIIAIKLDSKGPAIFKQVRVGKDNVNFKIYKFRTMIPDAEKKRELAIDCENIENFVFQSKSDNRITKVGDFLRKTSLDEIPQLFNVLMGNMSLVGPRPEIPDVVKFYPEEYKQRLLVLPGITGLAQISGRGEIELGKTIYHDLTYIKNFSVLYDIKILFKTVLSVFKREGAF</sequence>
<dbReference type="Pfam" id="PF02397">
    <property type="entry name" value="Bac_transf"/>
    <property type="match status" value="1"/>
</dbReference>
<dbReference type="AlphaFoldDB" id="A0A6I6F3P7"/>
<accession>A0A6I6F3P7</accession>
<keyword evidence="5" id="KW-1185">Reference proteome</keyword>
<dbReference type="Proteomes" id="UP000422764">
    <property type="component" value="Chromosome"/>
</dbReference>
<keyword evidence="2" id="KW-0812">Transmembrane</keyword>
<gene>
    <name evidence="4" type="ORF">GOM49_07760</name>
</gene>
<evidence type="ECO:0000256" key="2">
    <source>
        <dbReference type="SAM" id="Phobius"/>
    </source>
</evidence>
<keyword evidence="2" id="KW-1133">Transmembrane helix</keyword>
<dbReference type="PANTHER" id="PTHR30576">
    <property type="entry name" value="COLANIC BIOSYNTHESIS UDP-GLUCOSE LIPID CARRIER TRANSFERASE"/>
    <property type="match status" value="1"/>
</dbReference>
<feature type="domain" description="Bacterial sugar transferase" evidence="3">
    <location>
        <begin position="27"/>
        <end position="215"/>
    </location>
</feature>
<dbReference type="PANTHER" id="PTHR30576:SF0">
    <property type="entry name" value="UNDECAPRENYL-PHOSPHATE N-ACETYLGALACTOSAMINYL 1-PHOSPHATE TRANSFERASE-RELATED"/>
    <property type="match status" value="1"/>
</dbReference>
<evidence type="ECO:0000256" key="1">
    <source>
        <dbReference type="ARBA" id="ARBA00006464"/>
    </source>
</evidence>
<evidence type="ECO:0000313" key="5">
    <source>
        <dbReference type="Proteomes" id="UP000422764"/>
    </source>
</evidence>
<evidence type="ECO:0000313" key="4">
    <source>
        <dbReference type="EMBL" id="QGU94998.1"/>
    </source>
</evidence>
<evidence type="ECO:0000259" key="3">
    <source>
        <dbReference type="Pfam" id="PF02397"/>
    </source>
</evidence>
<dbReference type="GO" id="GO:0016780">
    <property type="term" value="F:phosphotransferase activity, for other substituted phosphate groups"/>
    <property type="evidence" value="ECO:0007669"/>
    <property type="project" value="TreeGrafter"/>
</dbReference>
<reference evidence="4 5" key="1">
    <citation type="submission" date="2019-12" db="EMBL/GenBank/DDBJ databases">
        <title>Genome sequenceing of Clostridium bovifaecis.</title>
        <authorList>
            <person name="Yao Y."/>
        </authorList>
    </citation>
    <scope>NUCLEOTIDE SEQUENCE [LARGE SCALE GENOMIC DNA]</scope>
    <source>
        <strain evidence="4 5">BXX</strain>
    </source>
</reference>
<comment type="similarity">
    <text evidence="1">Belongs to the bacterial sugar transferase family.</text>
</comment>
<dbReference type="InterPro" id="IPR003362">
    <property type="entry name" value="Bact_transf"/>
</dbReference>
<keyword evidence="2" id="KW-0472">Membrane</keyword>